<dbReference type="KEGG" id="crw:CROST_047540"/>
<protein>
    <submittedName>
        <fullName evidence="1">Uncharacterized protein</fullName>
    </submittedName>
</protein>
<organism evidence="1 2">
    <name type="scientific">Clostridium felsineum</name>
    <dbReference type="NCBI Taxonomy" id="36839"/>
    <lineage>
        <taxon>Bacteria</taxon>
        <taxon>Bacillati</taxon>
        <taxon>Bacillota</taxon>
        <taxon>Clostridia</taxon>
        <taxon>Eubacteriales</taxon>
        <taxon>Clostridiaceae</taxon>
        <taxon>Clostridium</taxon>
    </lineage>
</organism>
<dbReference type="STRING" id="84029.CROST_06270"/>
<geneLocation type="plasmid" evidence="1 2">
    <name>p330</name>
</geneLocation>
<keyword evidence="1" id="KW-0614">Plasmid</keyword>
<name>A0A1S8LJI0_9CLOT</name>
<accession>A0A1S8LJI0</accession>
<dbReference type="RefSeq" id="WP_077834401.1">
    <property type="nucleotide sequence ID" value="NZ_CP096984.1"/>
</dbReference>
<proteinExistence type="predicted"/>
<dbReference type="AlphaFoldDB" id="A0A1S8LJI0"/>
<reference evidence="1 2" key="1">
    <citation type="submission" date="2022-04" db="EMBL/GenBank/DDBJ databases">
        <title>Genome sequence of C. roseum typestrain.</title>
        <authorList>
            <person name="Poehlein A."/>
            <person name="Schoch T."/>
            <person name="Duerre P."/>
            <person name="Daniel R."/>
        </authorList>
    </citation>
    <scope>NUCLEOTIDE SEQUENCE [LARGE SCALE GENOMIC DNA]</scope>
    <source>
        <strain evidence="1 2">DSM 7320</strain>
        <plasmid evidence="1 2">p330</plasmid>
    </source>
</reference>
<evidence type="ECO:0000313" key="1">
    <source>
        <dbReference type="EMBL" id="URZ13976.1"/>
    </source>
</evidence>
<sequence>MKKKFIISGLLMTFMVGLGTTYYYNRSNTKDVKSAVSSSLISSKIHEKALLAVSNINPNIEKQVKDYILNGQQNLPEAKKIKWSKTFLDKVDINELYSKYIASGGNGKDVRGFAEYITANAPIQSNWKDLFNEDLSSIYGEKAVKLVHLDGDFYQAYVNKDGKEVRFVVVSARTGYFHG</sequence>
<evidence type="ECO:0000313" key="2">
    <source>
        <dbReference type="Proteomes" id="UP000190951"/>
    </source>
</evidence>
<dbReference type="EMBL" id="CP096984">
    <property type="protein sequence ID" value="URZ13976.1"/>
    <property type="molecule type" value="Genomic_DNA"/>
</dbReference>
<keyword evidence="2" id="KW-1185">Reference proteome</keyword>
<gene>
    <name evidence="1" type="ORF">CROST_047540</name>
</gene>
<dbReference type="Proteomes" id="UP000190951">
    <property type="component" value="Plasmid p330"/>
</dbReference>